<proteinExistence type="predicted"/>
<reference evidence="2" key="1">
    <citation type="submission" date="2012-09" db="EMBL/GenBank/DDBJ databases">
        <authorList>
            <person name="Martin A.A."/>
        </authorList>
    </citation>
    <scope>NUCLEOTIDE SEQUENCE</scope>
</reference>
<evidence type="ECO:0000313" key="3">
    <source>
        <dbReference type="WBParaSite" id="ACAC_0000624701-mRNA-1"/>
    </source>
</evidence>
<reference evidence="3" key="2">
    <citation type="submission" date="2017-02" db="UniProtKB">
        <authorList>
            <consortium name="WormBaseParasite"/>
        </authorList>
    </citation>
    <scope>IDENTIFICATION</scope>
</reference>
<feature type="compositionally biased region" description="Basic and acidic residues" evidence="1">
    <location>
        <begin position="39"/>
        <end position="48"/>
    </location>
</feature>
<accession>A0A0K0D852</accession>
<feature type="region of interest" description="Disordered" evidence="1">
    <location>
        <begin position="13"/>
        <end position="61"/>
    </location>
</feature>
<organism evidence="2 3">
    <name type="scientific">Angiostrongylus cantonensis</name>
    <name type="common">Rat lungworm</name>
    <dbReference type="NCBI Taxonomy" id="6313"/>
    <lineage>
        <taxon>Eukaryota</taxon>
        <taxon>Metazoa</taxon>
        <taxon>Ecdysozoa</taxon>
        <taxon>Nematoda</taxon>
        <taxon>Chromadorea</taxon>
        <taxon>Rhabditida</taxon>
        <taxon>Rhabditina</taxon>
        <taxon>Rhabditomorpha</taxon>
        <taxon>Strongyloidea</taxon>
        <taxon>Metastrongylidae</taxon>
        <taxon>Angiostrongylus</taxon>
    </lineage>
</organism>
<dbReference type="Proteomes" id="UP000035642">
    <property type="component" value="Unassembled WGS sequence"/>
</dbReference>
<name>A0A0K0D852_ANGCA</name>
<evidence type="ECO:0000313" key="2">
    <source>
        <dbReference type="Proteomes" id="UP000035642"/>
    </source>
</evidence>
<evidence type="ECO:0000256" key="1">
    <source>
        <dbReference type="SAM" id="MobiDB-lite"/>
    </source>
</evidence>
<dbReference type="AlphaFoldDB" id="A0A0K0D852"/>
<keyword evidence="2" id="KW-1185">Reference proteome</keyword>
<protein>
    <submittedName>
        <fullName evidence="3">Transposase</fullName>
    </submittedName>
</protein>
<dbReference type="WBParaSite" id="ACAC_0000624701-mRNA-1">
    <property type="protein sequence ID" value="ACAC_0000624701-mRNA-1"/>
    <property type="gene ID" value="ACAC_0000624701"/>
</dbReference>
<sequence>MLKEIDDRIQSIKDEADALDIEGPARTTSSTNRKGQHVGKQEKRRHDPTTSTAKKRGTRKPAIIPLLPEHIIAEDVKLVRSTDNNHYGAEIFAKLRRIGVCDGKRTRYYPFGG</sequence>